<gene>
    <name evidence="1" type="ORF">PR018_13845</name>
</gene>
<proteinExistence type="predicted"/>
<dbReference type="Proteomes" id="UP000318939">
    <property type="component" value="Chromosome"/>
</dbReference>
<protein>
    <recommendedName>
        <fullName evidence="3">CdiI C-terminal domain-containing protein</fullName>
    </recommendedName>
</protein>
<organism evidence="1 2">
    <name type="scientific">Rhizobium rhododendri</name>
    <dbReference type="NCBI Taxonomy" id="2506430"/>
    <lineage>
        <taxon>Bacteria</taxon>
        <taxon>Pseudomonadati</taxon>
        <taxon>Pseudomonadota</taxon>
        <taxon>Alphaproteobacteria</taxon>
        <taxon>Hyphomicrobiales</taxon>
        <taxon>Rhizobiaceae</taxon>
        <taxon>Rhizobium/Agrobacterium group</taxon>
        <taxon>Rhizobium</taxon>
    </lineage>
</organism>
<dbReference type="EMBL" id="CP117267">
    <property type="protein sequence ID" value="WFS22224.1"/>
    <property type="molecule type" value="Genomic_DNA"/>
</dbReference>
<accession>A0ABY8IF52</accession>
<evidence type="ECO:0000313" key="2">
    <source>
        <dbReference type="Proteomes" id="UP000318939"/>
    </source>
</evidence>
<keyword evidence="2" id="KW-1185">Reference proteome</keyword>
<evidence type="ECO:0000313" key="1">
    <source>
        <dbReference type="EMBL" id="WFS22224.1"/>
    </source>
</evidence>
<name>A0ABY8IF52_9HYPH</name>
<sequence>MTIDEDNGINCHMIYGLYENVNVAGFQRYLLDSVDILSYWNHVPLIYFVKTKLDTNELTVKLQDFFNKNLFVVAEIDPMSISGWLPMHSWDWFRTPAPLYKLPSNKLTYGQLLSGIENNS</sequence>
<dbReference type="RefSeq" id="WP_142824801.1">
    <property type="nucleotide sequence ID" value="NZ_CP117267.1"/>
</dbReference>
<evidence type="ECO:0008006" key="3">
    <source>
        <dbReference type="Google" id="ProtNLM"/>
    </source>
</evidence>
<reference evidence="1" key="2">
    <citation type="journal article" date="2023" name="MicrobiologyOpen">
        <title>Genomics of the tumorigenes clade of the family Rhizobiaceae and description of Rhizobium rhododendri sp. nov.</title>
        <authorList>
            <person name="Kuzmanovic N."/>
            <person name="diCenzo G.C."/>
            <person name="Bunk B."/>
            <person name="Sproeer C."/>
            <person name="Fruehling A."/>
            <person name="Neumann-Schaal M."/>
            <person name="Overmann J."/>
            <person name="Smalla K."/>
        </authorList>
    </citation>
    <scope>NUCLEOTIDE SEQUENCE</scope>
    <source>
        <strain evidence="1">Rho-6.2</strain>
    </source>
</reference>
<reference evidence="1" key="1">
    <citation type="journal article" date="2019" name="Phytopathology">
        <title>A Novel Group of Rhizobium tumorigenes-Like Agrobacteria Associated with Crown Gall Disease of Rhododendron and Blueberry.</title>
        <authorList>
            <person name="Kuzmanovic N."/>
            <person name="Behrens P."/>
            <person name="Idczak E."/>
            <person name="Wagner S."/>
            <person name="Gotz M."/>
            <person name="Sproer C."/>
            <person name="Bunk B."/>
            <person name="Overmann J."/>
            <person name="Smalla K."/>
        </authorList>
    </citation>
    <scope>NUCLEOTIDE SEQUENCE</scope>
    <source>
        <strain evidence="1">Rho-6.2</strain>
    </source>
</reference>